<feature type="transmembrane region" description="Helical" evidence="6">
    <location>
        <begin position="9"/>
        <end position="30"/>
    </location>
</feature>
<keyword evidence="9" id="KW-1185">Reference proteome</keyword>
<evidence type="ECO:0000256" key="5">
    <source>
        <dbReference type="ARBA" id="ARBA00023136"/>
    </source>
</evidence>
<name>A0ABT2ZPM8_9RHOB</name>
<evidence type="ECO:0000259" key="7">
    <source>
        <dbReference type="Pfam" id="PF04138"/>
    </source>
</evidence>
<dbReference type="InterPro" id="IPR051401">
    <property type="entry name" value="GtrA_CellWall_Glycosyl"/>
</dbReference>
<dbReference type="Proteomes" id="UP001652564">
    <property type="component" value="Unassembled WGS sequence"/>
</dbReference>
<comment type="similarity">
    <text evidence="2">Belongs to the GtrA family.</text>
</comment>
<keyword evidence="3 6" id="KW-0812">Transmembrane</keyword>
<protein>
    <submittedName>
        <fullName evidence="8">GtrA family protein</fullName>
    </submittedName>
</protein>
<dbReference type="PANTHER" id="PTHR38459:SF1">
    <property type="entry name" value="PROPHAGE BACTOPRENOL-LINKED GLUCOSE TRANSLOCASE HOMOLOG"/>
    <property type="match status" value="1"/>
</dbReference>
<accession>A0ABT2ZPM8</accession>
<evidence type="ECO:0000313" key="8">
    <source>
        <dbReference type="EMBL" id="MCV2873094.1"/>
    </source>
</evidence>
<keyword evidence="5 6" id="KW-0472">Membrane</keyword>
<evidence type="ECO:0000313" key="9">
    <source>
        <dbReference type="Proteomes" id="UP001652564"/>
    </source>
</evidence>
<feature type="transmembrane region" description="Helical" evidence="6">
    <location>
        <begin position="75"/>
        <end position="99"/>
    </location>
</feature>
<feature type="transmembrane region" description="Helical" evidence="6">
    <location>
        <begin position="36"/>
        <end position="54"/>
    </location>
</feature>
<feature type="domain" description="GtrA/DPMS transmembrane" evidence="7">
    <location>
        <begin position="8"/>
        <end position="128"/>
    </location>
</feature>
<evidence type="ECO:0000256" key="1">
    <source>
        <dbReference type="ARBA" id="ARBA00004141"/>
    </source>
</evidence>
<dbReference type="PANTHER" id="PTHR38459">
    <property type="entry name" value="PROPHAGE BACTOPRENOL-LINKED GLUCOSE TRANSLOCASE HOMOLOG"/>
    <property type="match status" value="1"/>
</dbReference>
<proteinExistence type="inferred from homology"/>
<comment type="caution">
    <text evidence="8">The sequence shown here is derived from an EMBL/GenBank/DDBJ whole genome shotgun (WGS) entry which is preliminary data.</text>
</comment>
<evidence type="ECO:0000256" key="6">
    <source>
        <dbReference type="SAM" id="Phobius"/>
    </source>
</evidence>
<evidence type="ECO:0000256" key="2">
    <source>
        <dbReference type="ARBA" id="ARBA00009399"/>
    </source>
</evidence>
<dbReference type="InterPro" id="IPR007267">
    <property type="entry name" value="GtrA_DPMS_TM"/>
</dbReference>
<dbReference type="EMBL" id="JAOWKZ010000003">
    <property type="protein sequence ID" value="MCV2873094.1"/>
    <property type="molecule type" value="Genomic_DNA"/>
</dbReference>
<gene>
    <name evidence="8" type="ORF">OEZ71_12395</name>
</gene>
<keyword evidence="4 6" id="KW-1133">Transmembrane helix</keyword>
<feature type="transmembrane region" description="Helical" evidence="6">
    <location>
        <begin position="105"/>
        <end position="128"/>
    </location>
</feature>
<evidence type="ECO:0000256" key="3">
    <source>
        <dbReference type="ARBA" id="ARBA00022692"/>
    </source>
</evidence>
<comment type="subcellular location">
    <subcellularLocation>
        <location evidence="1">Membrane</location>
        <topology evidence="1">Multi-pass membrane protein</topology>
    </subcellularLocation>
</comment>
<evidence type="ECO:0000256" key="4">
    <source>
        <dbReference type="ARBA" id="ARBA00022989"/>
    </source>
</evidence>
<dbReference type="Pfam" id="PF04138">
    <property type="entry name" value="GtrA_DPMS_TM"/>
    <property type="match status" value="1"/>
</dbReference>
<reference evidence="8 9" key="1">
    <citation type="submission" date="2022-10" db="EMBL/GenBank/DDBJ databases">
        <title>Defluviimonas sp. nov., isolated from ocean surface sediments.</title>
        <authorList>
            <person name="He W."/>
            <person name="Wang L."/>
            <person name="Zhang D.-F."/>
        </authorList>
    </citation>
    <scope>NUCLEOTIDE SEQUENCE [LARGE SCALE GENOMIC DNA]</scope>
    <source>
        <strain evidence="8 9">WL0050</strain>
    </source>
</reference>
<sequence length="138" mass="14902">MTLRRKSRFVGVGSIGFLVDAGVLTILANGFGVDPLLSRVPSFGLAVAATYFLNRVWTFGDRRGGGGQTRIFSKYFGSQIAGVSVNLVVYTTFIALYGWAREYPALPQAIASVVAMFLTYFLSARFVFVAGDGNAAKR</sequence>
<organism evidence="8 9">
    <name type="scientific">Albidovulum litorale</name>
    <dbReference type="NCBI Taxonomy" id="2984134"/>
    <lineage>
        <taxon>Bacteria</taxon>
        <taxon>Pseudomonadati</taxon>
        <taxon>Pseudomonadota</taxon>
        <taxon>Alphaproteobacteria</taxon>
        <taxon>Rhodobacterales</taxon>
        <taxon>Paracoccaceae</taxon>
        <taxon>Albidovulum</taxon>
    </lineage>
</organism>